<dbReference type="PANTHER" id="PTHR46586">
    <property type="entry name" value="ANKYRIN REPEAT-CONTAINING PROTEIN"/>
    <property type="match status" value="1"/>
</dbReference>
<organism evidence="3 4">
    <name type="scientific">Mytilus galloprovincialis</name>
    <name type="common">Mediterranean mussel</name>
    <dbReference type="NCBI Taxonomy" id="29158"/>
    <lineage>
        <taxon>Eukaryota</taxon>
        <taxon>Metazoa</taxon>
        <taxon>Spiralia</taxon>
        <taxon>Lophotrochozoa</taxon>
        <taxon>Mollusca</taxon>
        <taxon>Bivalvia</taxon>
        <taxon>Autobranchia</taxon>
        <taxon>Pteriomorphia</taxon>
        <taxon>Mytilida</taxon>
        <taxon>Mytiloidea</taxon>
        <taxon>Mytilidae</taxon>
        <taxon>Mytilinae</taxon>
        <taxon>Mytilus</taxon>
    </lineage>
</organism>
<reference evidence="3" key="1">
    <citation type="submission" date="2018-11" db="EMBL/GenBank/DDBJ databases">
        <authorList>
            <person name="Alioto T."/>
            <person name="Alioto T."/>
        </authorList>
    </citation>
    <scope>NUCLEOTIDE SEQUENCE</scope>
</reference>
<dbReference type="InterPro" id="IPR036770">
    <property type="entry name" value="Ankyrin_rpt-contain_sf"/>
</dbReference>
<feature type="domain" description="Novel STAND NTPase 3" evidence="2">
    <location>
        <begin position="420"/>
        <end position="578"/>
    </location>
</feature>
<evidence type="ECO:0000256" key="1">
    <source>
        <dbReference type="SAM" id="Coils"/>
    </source>
</evidence>
<name>A0A8B6F3F4_MYTGA</name>
<proteinExistence type="predicted"/>
<evidence type="ECO:0000313" key="3">
    <source>
        <dbReference type="EMBL" id="VDI43967.1"/>
    </source>
</evidence>
<gene>
    <name evidence="3" type="ORF">MGAL_10B060739</name>
</gene>
<dbReference type="OrthoDB" id="6092734at2759"/>
<dbReference type="InterPro" id="IPR049050">
    <property type="entry name" value="nSTAND3"/>
</dbReference>
<dbReference type="SUPFAM" id="SSF48403">
    <property type="entry name" value="Ankyrin repeat"/>
    <property type="match status" value="1"/>
</dbReference>
<keyword evidence="4" id="KW-1185">Reference proteome</keyword>
<dbReference type="Pfam" id="PF20720">
    <property type="entry name" value="nSTAND3"/>
    <property type="match status" value="1"/>
</dbReference>
<dbReference type="Gene3D" id="1.25.40.20">
    <property type="entry name" value="Ankyrin repeat-containing domain"/>
    <property type="match status" value="1"/>
</dbReference>
<feature type="coiled-coil region" evidence="1">
    <location>
        <begin position="325"/>
        <end position="352"/>
    </location>
</feature>
<evidence type="ECO:0000313" key="4">
    <source>
        <dbReference type="Proteomes" id="UP000596742"/>
    </source>
</evidence>
<dbReference type="EMBL" id="UYJE01006204">
    <property type="protein sequence ID" value="VDI43967.1"/>
    <property type="molecule type" value="Genomic_DNA"/>
</dbReference>
<dbReference type="InterPro" id="IPR052050">
    <property type="entry name" value="SecEffector_AnkRepeat"/>
</dbReference>
<accession>A0A8B6F3F4</accession>
<dbReference type="Proteomes" id="UP000596742">
    <property type="component" value="Unassembled WGS sequence"/>
</dbReference>
<dbReference type="PANTHER" id="PTHR46586:SF3">
    <property type="entry name" value="ANKYRIN REPEAT-CONTAINING PROTEIN"/>
    <property type="match status" value="1"/>
</dbReference>
<sequence length="1481" mass="171926">MAQKERENFLRNAILIVDHAKDSVICLVDLDLKNKHLTFEQFLNQNQHEIYHLCYNSKCCQCPRGHTPPRGGSRVLYPSQLDILYDKSLKKNNHTHGRSPDFCCSLAKTGILTSILDLTLGRCILMNFCTDVFWYSCLTKQSITLENFLNQNKHILYHLWQNTSSCCQCQPNTLISSSQQIIDQGQWTTLYTANVLPCALHRKRPNTGVQTSICAFGAKSGITVQIVDPHVNKIILENCCGVRKAVELIVQRRNHVYGHANEAKISDSDYLKFTNELGNGLIEIARVCGNESEVRQQLLDLQKRTLDETLLLQYQVIMLDHVSRDEALNNKVEEIQRQLQTQNKHLRQTVEKAVTFTLPKVLKRSVTSIEDRLCLVEKSTKETNLVVKKIETQQAKNPKKSRFFDHTRKEIDQHLKEKTFVEIRAIRKFMTMHSDKDVFFITGSPGKGKSRNGLDILRQLGEKYPAYDVVKVSDLHTVDKILNDDSRTIILLEDVFGKTNCRYSEDNDRRFLDTLQAYIDDGNVKVIFTVRSVIKKSLQYSPLFSSHRIFKGFEEINLNSSQFEMTIMEKERLFLNYCSKNNIKIVHVGKEENYTDGIILDKSVTVKINEATSSNIVNTKPYLGFPESCYMFTANRPLTQLGVTFFKHPTSFLNQEIDSLRRGGESNQKDRIRYITLVYILLSSNKLDKQSFDDHKARSIQKSCRYRDGFISKSELVDAADEMTGSYLTYNRETLVFQLQHQTIFESVMLSYYRVDPKSVLNMIDFEMLQEVVKLGNYDEREGEIKIVPKNLYGDLAKRLFLIFRSQFRQTPSTFIKVLCDSGLMTHIDSDFILQLGKHFFEASNYNITTIITYEGKSEEVVFCFLAVILWYSTIKYWQSEDIKIILHSLKTTLQSETRSNVKYACKRTIIASFLHSCDKNKNNGLIELFLQTINELEIGFDINRCFQDVVERQNQLVASCILRHFSQKINIVEAVIETDREELPVLINIFNVSFFCSNVECSINDRASLIKWIFSSVNPKHFNMTEAVQTSGNKGLWEIVDWFIKTFKFKLFDWQVLMKEACSNGWEIVVRRFLQEDVHDQPFHFKSIMSAACQYSWHTILKQLLKKSTSETFDVTLLMTEACRKFDFENVKSLIIYIGEKDINLNNTMNDVCNALKENQLWSFSEFFTSFIKVLLKHIDSDEKEDLDSLNTINLLLDGISELTFNIRFALVDVISNTVIHKQRVLQLFIDNNHIKQIKVSLLLLDACRLMNYEFVTWLLKNIDNESLKVMTSFNESCTYGRLQIIKIMIQHSDHKLLNFSSAFLGSVKEEWRQHNEQNEEVMKFLLNAIDHSLFDFNTIAKEIIILGQEDVMKILLENVDIQSFKTEQVVDYACEQGHLEILEIFWKSENKAQINIFNAVSRALKGNKQDIVNWFRAFNKACKVGDLKLVLWILANSEQPESLDIVKFMLDKEDHNLIDLKKILHELYYYCHNYENEQS</sequence>
<comment type="caution">
    <text evidence="3">The sequence shown here is derived from an EMBL/GenBank/DDBJ whole genome shotgun (WGS) entry which is preliminary data.</text>
</comment>
<evidence type="ECO:0000259" key="2">
    <source>
        <dbReference type="Pfam" id="PF20720"/>
    </source>
</evidence>
<protein>
    <recommendedName>
        <fullName evidence="2">Novel STAND NTPase 3 domain-containing protein</fullName>
    </recommendedName>
</protein>
<keyword evidence="1" id="KW-0175">Coiled coil</keyword>